<dbReference type="EMBL" id="VWXF01000002">
    <property type="protein sequence ID" value="NIF21156.1"/>
    <property type="molecule type" value="Genomic_DNA"/>
</dbReference>
<name>A0ABX0R6Z2_9GAMM</name>
<feature type="domain" description="AMP-dependent synthetase/ligase" evidence="1">
    <location>
        <begin position="18"/>
        <end position="349"/>
    </location>
</feature>
<comment type="caution">
    <text evidence="2">The sequence shown here is derived from an EMBL/GenBank/DDBJ whole genome shotgun (WGS) entry which is preliminary data.</text>
</comment>
<proteinExistence type="predicted"/>
<dbReference type="Gene3D" id="3.40.50.12780">
    <property type="entry name" value="N-terminal domain of ligase-like"/>
    <property type="match status" value="1"/>
</dbReference>
<dbReference type="SUPFAM" id="SSF56801">
    <property type="entry name" value="Acetyl-CoA synthetase-like"/>
    <property type="match status" value="1"/>
</dbReference>
<dbReference type="RefSeq" id="WP_167012985.1">
    <property type="nucleotide sequence ID" value="NZ_VWXF01000002.1"/>
</dbReference>
<sequence>MSYSTHSSLYDALLAIALEHEDKVAITCVSGEQVTYGELMARIDLAAAGLAQQGLSAGQSIALLLSNSINYIALIVACAKSGIAYYPVLENFSADYIRQSIEVIRPAVLVVDGSRQIDPQPLATLELTQLFSATVPSEPVDATVHTGVFRMLWSSGSTGFPKVIVWNQHKLVLERQRWIRGIGAGENDVVFCRHALDVAHATDLHVFTSLLAGAKLILCSGKESDAEILRLILHFRPSIMSALPAHYQALAALCQGEDLSFIRQPFCGGSYINQHLLQQVYQQAGLALKQLYGSTDFGLAMVRHSREVAGDLGMSLLPGVRAELSPLPGLAHNCGELVLISPFTSEGYLANPAANAKTFRNGRYFTGDIASLRDDGKYVILGRVNDVLITTEGAKFSAELDYVLTALAADAEVFTQVAQPQAGEQHLRVAIHAREAAQFAQAQHRVEQALAAWNISYVIESLAQVPRTPVGKIDKPKIFA</sequence>
<dbReference type="CDD" id="cd04433">
    <property type="entry name" value="AFD_class_I"/>
    <property type="match status" value="1"/>
</dbReference>
<evidence type="ECO:0000259" key="1">
    <source>
        <dbReference type="Pfam" id="PF00501"/>
    </source>
</evidence>
<keyword evidence="3" id="KW-1185">Reference proteome</keyword>
<gene>
    <name evidence="2" type="ORF">F3J40_05980</name>
</gene>
<protein>
    <submittedName>
        <fullName evidence="2">AMP-binding protein</fullName>
    </submittedName>
</protein>
<evidence type="ECO:0000313" key="3">
    <source>
        <dbReference type="Proteomes" id="UP001515683"/>
    </source>
</evidence>
<reference evidence="2 3" key="1">
    <citation type="journal article" date="2019" name="bioRxiv">
        <title>Bacteria contribute to plant secondary compound degradation in a generalist herbivore system.</title>
        <authorList>
            <person name="Francoeur C.B."/>
            <person name="Khadempour L."/>
            <person name="Moreira-Soto R.D."/>
            <person name="Gotting K."/>
            <person name="Book A.J."/>
            <person name="Pinto-Tomas A.A."/>
            <person name="Keefover-Ring K."/>
            <person name="Currie C.R."/>
        </authorList>
    </citation>
    <scope>NUCLEOTIDE SEQUENCE [LARGE SCALE GENOMIC DNA]</scope>
    <source>
        <strain evidence="2">Acro-835</strain>
    </source>
</reference>
<evidence type="ECO:0000313" key="2">
    <source>
        <dbReference type="EMBL" id="NIF21156.1"/>
    </source>
</evidence>
<dbReference type="Pfam" id="PF00501">
    <property type="entry name" value="AMP-binding"/>
    <property type="match status" value="1"/>
</dbReference>
<dbReference type="Proteomes" id="UP001515683">
    <property type="component" value="Unassembled WGS sequence"/>
</dbReference>
<dbReference type="PANTHER" id="PTHR43767:SF1">
    <property type="entry name" value="NONRIBOSOMAL PEPTIDE SYNTHASE PES1 (EUROFUNG)-RELATED"/>
    <property type="match status" value="1"/>
</dbReference>
<dbReference type="PANTHER" id="PTHR43767">
    <property type="entry name" value="LONG-CHAIN-FATTY-ACID--COA LIGASE"/>
    <property type="match status" value="1"/>
</dbReference>
<organism evidence="2 3">
    <name type="scientific">Candidatus Pantoea multigeneris</name>
    <dbReference type="NCBI Taxonomy" id="2608357"/>
    <lineage>
        <taxon>Bacteria</taxon>
        <taxon>Pseudomonadati</taxon>
        <taxon>Pseudomonadota</taxon>
        <taxon>Gammaproteobacteria</taxon>
        <taxon>Enterobacterales</taxon>
        <taxon>Erwiniaceae</taxon>
        <taxon>Pantoea</taxon>
    </lineage>
</organism>
<dbReference type="Gene3D" id="3.30.300.30">
    <property type="match status" value="1"/>
</dbReference>
<dbReference type="InterPro" id="IPR000873">
    <property type="entry name" value="AMP-dep_synth/lig_dom"/>
</dbReference>
<dbReference type="InterPro" id="IPR050237">
    <property type="entry name" value="ATP-dep_AMP-bd_enzyme"/>
</dbReference>
<dbReference type="InterPro" id="IPR042099">
    <property type="entry name" value="ANL_N_sf"/>
</dbReference>
<dbReference type="InterPro" id="IPR045851">
    <property type="entry name" value="AMP-bd_C_sf"/>
</dbReference>
<accession>A0ABX0R6Z2</accession>